<evidence type="ECO:0000256" key="2">
    <source>
        <dbReference type="SAM" id="SignalP"/>
    </source>
</evidence>
<protein>
    <submittedName>
        <fullName evidence="3">Uncharacterized protein</fullName>
    </submittedName>
</protein>
<proteinExistence type="predicted"/>
<dbReference type="EMBL" id="QFQP01000047">
    <property type="protein sequence ID" value="PZR05229.1"/>
    <property type="molecule type" value="Genomic_DNA"/>
</dbReference>
<accession>A0A2W5SPW3</accession>
<evidence type="ECO:0000256" key="1">
    <source>
        <dbReference type="SAM" id="Phobius"/>
    </source>
</evidence>
<dbReference type="AlphaFoldDB" id="A0A2W5SPW3"/>
<keyword evidence="1" id="KW-1133">Transmembrane helix</keyword>
<gene>
    <name evidence="3" type="ORF">DI536_32850</name>
</gene>
<name>A0A2W5SPW3_9BACT</name>
<reference evidence="3 4" key="1">
    <citation type="submission" date="2017-08" db="EMBL/GenBank/DDBJ databases">
        <title>Infants hospitalized years apart are colonized by the same room-sourced microbial strains.</title>
        <authorList>
            <person name="Brooks B."/>
            <person name="Olm M.R."/>
            <person name="Firek B.A."/>
            <person name="Baker R."/>
            <person name="Thomas B.C."/>
            <person name="Morowitz M.J."/>
            <person name="Banfield J.F."/>
        </authorList>
    </citation>
    <scope>NUCLEOTIDE SEQUENCE [LARGE SCALE GENOMIC DNA]</scope>
    <source>
        <strain evidence="3">S2_003_000_R2_14</strain>
    </source>
</reference>
<feature type="transmembrane region" description="Helical" evidence="1">
    <location>
        <begin position="58"/>
        <end position="80"/>
    </location>
</feature>
<keyword evidence="1" id="KW-0472">Membrane</keyword>
<feature type="transmembrane region" description="Helical" evidence="1">
    <location>
        <begin position="92"/>
        <end position="114"/>
    </location>
</feature>
<comment type="caution">
    <text evidence="3">The sequence shown here is derived from an EMBL/GenBank/DDBJ whole genome shotgun (WGS) entry which is preliminary data.</text>
</comment>
<feature type="signal peptide" evidence="2">
    <location>
        <begin position="1"/>
        <end position="18"/>
    </location>
</feature>
<feature type="chain" id="PRO_5015997569" evidence="2">
    <location>
        <begin position="19"/>
        <end position="173"/>
    </location>
</feature>
<evidence type="ECO:0000313" key="4">
    <source>
        <dbReference type="Proteomes" id="UP000249061"/>
    </source>
</evidence>
<dbReference type="Proteomes" id="UP000249061">
    <property type="component" value="Unassembled WGS sequence"/>
</dbReference>
<organism evidence="3 4">
    <name type="scientific">Archangium gephyra</name>
    <dbReference type="NCBI Taxonomy" id="48"/>
    <lineage>
        <taxon>Bacteria</taxon>
        <taxon>Pseudomonadati</taxon>
        <taxon>Myxococcota</taxon>
        <taxon>Myxococcia</taxon>
        <taxon>Myxococcales</taxon>
        <taxon>Cystobacterineae</taxon>
        <taxon>Archangiaceae</taxon>
        <taxon>Archangium</taxon>
    </lineage>
</organism>
<evidence type="ECO:0000313" key="3">
    <source>
        <dbReference type="EMBL" id="PZR05229.1"/>
    </source>
</evidence>
<sequence length="173" mass="17935">MFALALSLCLTSSPAAFPSARLISSAVDSQLAPDLERMSLAELQLERARLVELMPTKFLPVAVMVGVPLLALGVGGALPSMFPAVALGAGQIALIVGAVALGIAGFVVGLIWTISVAQQQAAVRRDIADVDARIATLNPKPQPMAPPPVEQPYEPVPGVLAPTVRPSLVLARF</sequence>
<keyword evidence="2" id="KW-0732">Signal</keyword>
<keyword evidence="1" id="KW-0812">Transmembrane</keyword>